<protein>
    <submittedName>
        <fullName evidence="1">Uncharacterized protein</fullName>
    </submittedName>
</protein>
<evidence type="ECO:0000313" key="1">
    <source>
        <dbReference type="EMBL" id="KAJ3554772.1"/>
    </source>
</evidence>
<gene>
    <name evidence="1" type="ORF">NM688_g2937</name>
</gene>
<evidence type="ECO:0000313" key="2">
    <source>
        <dbReference type="Proteomes" id="UP001148662"/>
    </source>
</evidence>
<reference evidence="1" key="1">
    <citation type="submission" date="2022-07" db="EMBL/GenBank/DDBJ databases">
        <title>Genome Sequence of Phlebia brevispora.</title>
        <authorList>
            <person name="Buettner E."/>
        </authorList>
    </citation>
    <scope>NUCLEOTIDE SEQUENCE</scope>
    <source>
        <strain evidence="1">MPL23</strain>
    </source>
</reference>
<name>A0ACC1T7D6_9APHY</name>
<comment type="caution">
    <text evidence="1">The sequence shown here is derived from an EMBL/GenBank/DDBJ whole genome shotgun (WGS) entry which is preliminary data.</text>
</comment>
<proteinExistence type="predicted"/>
<keyword evidence="2" id="KW-1185">Reference proteome</keyword>
<sequence length="681" mass="74812">MKYVALLSGGKDSCYNLLHCRKNGHELVAAASLRPEAGKDEIDSYMYQTVGQDAIEFVAEALDVPLYRRTISGAAVDMSSEYGSRTAGQDSGLRGDETEDLFELLSTVKLPPMQSAHPEIQGVSVGAILSNYQRVRVEHVCRRLSLTPLCYLWQRDQRELLAEMIDAGLEAILIKVAGVGLTTKHLGKTLGQMYPTLLKLNDLYGAHVCGEGGEYETLTLDSPMFKRRIVLKEVEPVIHSDNDFATVAYLRIKYVVLEEKEEPSSIDPAVPPVYEAEYDEVRLAVEHSLKSSESSIPAPEYAPGDAVLYFAPSSKAIGPWVAITDVHRNLSGTSPPSIEDEVHECFGVLRDRLKGHSLEISHCANINIFISSMDLFGRINAVYSTYFGSSPPARACVAIDLPDGIRVKLDCIAFTEAKSTDRQALHVQGLSYWAPANIGPYSQAITAHQRVFISGQIGLLPRNLALPSPQSLSAETALACQHVHRIVAALKNNSGGGWQGHAQLALYWVQSWQDLPHIKAGLRALNEKVRTIFLGVPTLPKGALVEKHVVLHTGRFLVVNEDEEEEVRSLEPAVEEGSITDDGTAIHWSISSFPSNAATCSVICIKGDVSEQLEAEFHKQVPNLLDNALSVRVFYRPSVTLSYDPHTLLKSYGMSITSVPCRFVSNFARDDWNYAICIIGV</sequence>
<accession>A0ACC1T7D6</accession>
<dbReference type="EMBL" id="JANHOG010000398">
    <property type="protein sequence ID" value="KAJ3554772.1"/>
    <property type="molecule type" value="Genomic_DNA"/>
</dbReference>
<dbReference type="Proteomes" id="UP001148662">
    <property type="component" value="Unassembled WGS sequence"/>
</dbReference>
<organism evidence="1 2">
    <name type="scientific">Phlebia brevispora</name>
    <dbReference type="NCBI Taxonomy" id="194682"/>
    <lineage>
        <taxon>Eukaryota</taxon>
        <taxon>Fungi</taxon>
        <taxon>Dikarya</taxon>
        <taxon>Basidiomycota</taxon>
        <taxon>Agaricomycotina</taxon>
        <taxon>Agaricomycetes</taxon>
        <taxon>Polyporales</taxon>
        <taxon>Meruliaceae</taxon>
        <taxon>Phlebia</taxon>
    </lineage>
</organism>